<dbReference type="SUPFAM" id="SSF88713">
    <property type="entry name" value="Glycoside hydrolase/deacetylase"/>
    <property type="match status" value="1"/>
</dbReference>
<dbReference type="PANTHER" id="PTHR31609">
    <property type="entry name" value="YDJC DEACETYLASE FAMILY MEMBER"/>
    <property type="match status" value="1"/>
</dbReference>
<gene>
    <name evidence="6" type="ORF">CEV33_2972</name>
</gene>
<comment type="caution">
    <text evidence="6">The sequence shown here is derived from an EMBL/GenBank/DDBJ whole genome shotgun (WGS) entry which is preliminary data.</text>
</comment>
<keyword evidence="2" id="KW-0479">Metal-binding</keyword>
<sequence>MRIADDFGLGRGNDRVILSLLEAGSLDGTSVMTGDAMKPEDIARLRTLRTGGAKVGLHLNLTQAIPGSGPIWSLANLMRPRLNERTLDEINTSLSRQVGTFVDLFGSLPDYYDGHQHCHCFPAIVPLVTRLPYKAETWIRAPLPATWAERWLNVRAGGVKVLVIMALAARARSAFTKAGLKTNRDFSGFLRLNDPSSVQRWLPRLLFQAKPDCLIMLHPGDDTDQMQCAGHASRSRAIEARILMESPIK</sequence>
<protein>
    <submittedName>
        <fullName evidence="6">YdjC-like family protein</fullName>
    </submittedName>
</protein>
<dbReference type="GO" id="GO:0046872">
    <property type="term" value="F:metal ion binding"/>
    <property type="evidence" value="ECO:0007669"/>
    <property type="project" value="UniProtKB-KW"/>
</dbReference>
<dbReference type="PANTHER" id="PTHR31609:SF1">
    <property type="entry name" value="CARBOHYDRATE DEACETYLASE"/>
    <property type="match status" value="1"/>
</dbReference>
<dbReference type="InterPro" id="IPR011330">
    <property type="entry name" value="Glyco_hydro/deAcase_b/a-brl"/>
</dbReference>
<evidence type="ECO:0000256" key="1">
    <source>
        <dbReference type="ARBA" id="ARBA00001946"/>
    </source>
</evidence>
<dbReference type="AlphaFoldDB" id="A0A256F388"/>
<dbReference type="CDD" id="cd10807">
    <property type="entry name" value="YdjC_like_3"/>
    <property type="match status" value="1"/>
</dbReference>
<accession>A0A256F388</accession>
<keyword evidence="7" id="KW-1185">Reference proteome</keyword>
<evidence type="ECO:0000313" key="7">
    <source>
        <dbReference type="Proteomes" id="UP000216478"/>
    </source>
</evidence>
<reference evidence="6 7" key="1">
    <citation type="submission" date="2017-07" db="EMBL/GenBank/DDBJ databases">
        <title>Phylogenetic study on the rhizospheric bacterium Ochrobactrum sp. A44.</title>
        <authorList>
            <person name="Krzyzanowska D.M."/>
            <person name="Ossowicki A."/>
            <person name="Rajewska M."/>
            <person name="Maciag T."/>
            <person name="Kaczynski Z."/>
            <person name="Czerwicka M."/>
            <person name="Jafra S."/>
        </authorList>
    </citation>
    <scope>NUCLEOTIDE SEQUENCE [LARGE SCALE GENOMIC DNA]</scope>
    <source>
        <strain evidence="6 7">OgA9a</strain>
    </source>
</reference>
<organism evidence="6 7">
    <name type="scientific">Brucella grignonensis</name>
    <dbReference type="NCBI Taxonomy" id="94627"/>
    <lineage>
        <taxon>Bacteria</taxon>
        <taxon>Pseudomonadati</taxon>
        <taxon>Pseudomonadota</taxon>
        <taxon>Alphaproteobacteria</taxon>
        <taxon>Hyphomicrobiales</taxon>
        <taxon>Brucellaceae</taxon>
        <taxon>Brucella/Ochrobactrum group</taxon>
        <taxon>Brucella</taxon>
    </lineage>
</organism>
<evidence type="ECO:0000256" key="4">
    <source>
        <dbReference type="ARBA" id="ARBA00022842"/>
    </source>
</evidence>
<dbReference type="Proteomes" id="UP000216478">
    <property type="component" value="Unassembled WGS sequence"/>
</dbReference>
<keyword evidence="4" id="KW-0460">Magnesium</keyword>
<keyword evidence="5" id="KW-0119">Carbohydrate metabolism</keyword>
<dbReference type="GO" id="GO:0019213">
    <property type="term" value="F:deacetylase activity"/>
    <property type="evidence" value="ECO:0007669"/>
    <property type="project" value="TreeGrafter"/>
</dbReference>
<dbReference type="GO" id="GO:0005975">
    <property type="term" value="P:carbohydrate metabolic process"/>
    <property type="evidence" value="ECO:0007669"/>
    <property type="project" value="InterPro"/>
</dbReference>
<dbReference type="Gene3D" id="3.20.20.370">
    <property type="entry name" value="Glycoside hydrolase/deacetylase"/>
    <property type="match status" value="1"/>
</dbReference>
<dbReference type="RefSeq" id="WP_094542059.1">
    <property type="nucleotide sequence ID" value="NZ_JBHEER010000001.1"/>
</dbReference>
<dbReference type="Pfam" id="PF04794">
    <property type="entry name" value="YdjC"/>
    <property type="match status" value="1"/>
</dbReference>
<evidence type="ECO:0000313" key="6">
    <source>
        <dbReference type="EMBL" id="OYR09243.1"/>
    </source>
</evidence>
<dbReference type="EMBL" id="NNRL01000164">
    <property type="protein sequence ID" value="OYR09243.1"/>
    <property type="molecule type" value="Genomic_DNA"/>
</dbReference>
<comment type="cofactor">
    <cofactor evidence="1">
        <name>Mg(2+)</name>
        <dbReference type="ChEBI" id="CHEBI:18420"/>
    </cofactor>
</comment>
<evidence type="ECO:0000256" key="5">
    <source>
        <dbReference type="ARBA" id="ARBA00023277"/>
    </source>
</evidence>
<dbReference type="InterPro" id="IPR006879">
    <property type="entry name" value="YdjC-like"/>
</dbReference>
<name>A0A256F388_9HYPH</name>
<proteinExistence type="predicted"/>
<evidence type="ECO:0000256" key="2">
    <source>
        <dbReference type="ARBA" id="ARBA00022723"/>
    </source>
</evidence>
<evidence type="ECO:0000256" key="3">
    <source>
        <dbReference type="ARBA" id="ARBA00022801"/>
    </source>
</evidence>
<dbReference type="GO" id="GO:0016787">
    <property type="term" value="F:hydrolase activity"/>
    <property type="evidence" value="ECO:0007669"/>
    <property type="project" value="UniProtKB-KW"/>
</dbReference>
<dbReference type="OrthoDB" id="9774177at2"/>
<keyword evidence="3" id="KW-0378">Hydrolase</keyword>